<keyword evidence="1" id="KW-0472">Membrane</keyword>
<evidence type="ECO:0000256" key="1">
    <source>
        <dbReference type="SAM" id="Phobius"/>
    </source>
</evidence>
<reference evidence="2" key="1">
    <citation type="submission" date="2022-11" db="EMBL/GenBank/DDBJ databases">
        <title>Centuries of genome instability and evolution in soft-shell clam transmissible cancer (bioRxiv).</title>
        <authorList>
            <person name="Hart S.F.M."/>
            <person name="Yonemitsu M.A."/>
            <person name="Giersch R.M."/>
            <person name="Beal B.F."/>
            <person name="Arriagada G."/>
            <person name="Davis B.W."/>
            <person name="Ostrander E.A."/>
            <person name="Goff S.P."/>
            <person name="Metzger M.J."/>
        </authorList>
    </citation>
    <scope>NUCLEOTIDE SEQUENCE</scope>
    <source>
        <strain evidence="2">MELC-2E11</strain>
        <tissue evidence="2">Siphon/mantle</tissue>
    </source>
</reference>
<keyword evidence="3" id="KW-1185">Reference proteome</keyword>
<feature type="non-terminal residue" evidence="2">
    <location>
        <position position="1"/>
    </location>
</feature>
<name>A0ABY7EVD8_MYAAR</name>
<evidence type="ECO:0000313" key="3">
    <source>
        <dbReference type="Proteomes" id="UP001164746"/>
    </source>
</evidence>
<keyword evidence="1" id="KW-0812">Transmembrane</keyword>
<proteinExistence type="predicted"/>
<accession>A0ABY7EVD8</accession>
<gene>
    <name evidence="2" type="ORF">MAR_004023</name>
</gene>
<feature type="transmembrane region" description="Helical" evidence="1">
    <location>
        <begin position="20"/>
        <end position="41"/>
    </location>
</feature>
<keyword evidence="1" id="KW-1133">Transmembrane helix</keyword>
<evidence type="ECO:0000313" key="2">
    <source>
        <dbReference type="EMBL" id="WAR13918.1"/>
    </source>
</evidence>
<dbReference type="Proteomes" id="UP001164746">
    <property type="component" value="Chromosome 9"/>
</dbReference>
<organism evidence="2 3">
    <name type="scientific">Mya arenaria</name>
    <name type="common">Soft-shell clam</name>
    <dbReference type="NCBI Taxonomy" id="6604"/>
    <lineage>
        <taxon>Eukaryota</taxon>
        <taxon>Metazoa</taxon>
        <taxon>Spiralia</taxon>
        <taxon>Lophotrochozoa</taxon>
        <taxon>Mollusca</taxon>
        <taxon>Bivalvia</taxon>
        <taxon>Autobranchia</taxon>
        <taxon>Heteroconchia</taxon>
        <taxon>Euheterodonta</taxon>
        <taxon>Imparidentia</taxon>
        <taxon>Neoheterodontei</taxon>
        <taxon>Myida</taxon>
        <taxon>Myoidea</taxon>
        <taxon>Myidae</taxon>
        <taxon>Mya</taxon>
    </lineage>
</organism>
<sequence>KIKVEDNKVANEYLSPNGFIFKFSIFIFLLKVLSIHFKVFVSSSMETIVLILDDGWCSNANLETAGYKINTHGNVCLLQTKPFFKLIESRLGLDHVLNMHERFNILFNLWYSIFRCDRSADVAFLRCENAVAYKCWSKLEKQERDRELLAIIFSLHSFRSNLAGKRIIEKGSMRTELNRMALDIFSSFASHCISIKTCWIERERETEADELSRSDNYDIFGVTIELFEYINNWKGPHAID</sequence>
<dbReference type="EMBL" id="CP111020">
    <property type="protein sequence ID" value="WAR13918.1"/>
    <property type="molecule type" value="Genomic_DNA"/>
</dbReference>
<protein>
    <submittedName>
        <fullName evidence="2">Uncharacterized protein</fullName>
    </submittedName>
</protein>